<accession>A0ABQ0P0H2</accession>
<sequence length="115" mass="12099">MTLGSASSAAIAASCDYDVSPLPVISGTVTRVTTDGVLLQDGTDLILPESLLPHVRLDTKVTVRGLKGMTGHKVWAFAIEDHSSLICPSKGDVHKGAYPGSPSYDVIGHDEQEKP</sequence>
<proteinExistence type="predicted"/>
<reference evidence="1" key="1">
    <citation type="submission" date="2013-04" db="EMBL/GenBank/DDBJ databases">
        <title>The genome sequencing project of 58 acetic acid bacteria.</title>
        <authorList>
            <person name="Okamoto-Kainuma A."/>
            <person name="Ishikawa M."/>
            <person name="Umino S."/>
            <person name="Koizumi Y."/>
            <person name="Shiwa Y."/>
            <person name="Yoshikawa H."/>
            <person name="Matsutani M."/>
            <person name="Matsushita K."/>
        </authorList>
    </citation>
    <scope>NUCLEOTIDE SEQUENCE</scope>
    <source>
        <strain evidence="1">DSM 15669</strain>
    </source>
</reference>
<organism evidence="1 2">
    <name type="scientific">Saccharibacter floricola DSM 15669</name>
    <dbReference type="NCBI Taxonomy" id="1123227"/>
    <lineage>
        <taxon>Bacteria</taxon>
        <taxon>Pseudomonadati</taxon>
        <taxon>Pseudomonadota</taxon>
        <taxon>Alphaproteobacteria</taxon>
        <taxon>Acetobacterales</taxon>
        <taxon>Acetobacteraceae</taxon>
        <taxon>Saccharibacter</taxon>
    </lineage>
</organism>
<evidence type="ECO:0000313" key="2">
    <source>
        <dbReference type="Proteomes" id="UP001062901"/>
    </source>
</evidence>
<dbReference type="EMBL" id="BAQD01000087">
    <property type="protein sequence ID" value="GBQ08234.1"/>
    <property type="molecule type" value="Genomic_DNA"/>
</dbReference>
<dbReference type="Proteomes" id="UP001062901">
    <property type="component" value="Unassembled WGS sequence"/>
</dbReference>
<protein>
    <submittedName>
        <fullName evidence="1">Uncharacterized protein</fullName>
    </submittedName>
</protein>
<comment type="caution">
    <text evidence="1">The sequence shown here is derived from an EMBL/GenBank/DDBJ whole genome shotgun (WGS) entry which is preliminary data.</text>
</comment>
<keyword evidence="2" id="KW-1185">Reference proteome</keyword>
<evidence type="ECO:0000313" key="1">
    <source>
        <dbReference type="EMBL" id="GBQ08234.1"/>
    </source>
</evidence>
<name>A0ABQ0P0H2_9PROT</name>
<gene>
    <name evidence="1" type="ORF">AA15669_1692</name>
</gene>